<name>A0A3B0X5W8_9ZZZZ</name>
<evidence type="ECO:0000256" key="1">
    <source>
        <dbReference type="SAM" id="MobiDB-lite"/>
    </source>
</evidence>
<reference evidence="2" key="1">
    <citation type="submission" date="2018-06" db="EMBL/GenBank/DDBJ databases">
        <authorList>
            <person name="Zhirakovskaya E."/>
        </authorList>
    </citation>
    <scope>NUCLEOTIDE SEQUENCE</scope>
</reference>
<dbReference type="AlphaFoldDB" id="A0A3B0X5W8"/>
<dbReference type="Gene3D" id="1.20.5.320">
    <property type="entry name" value="6-Phosphogluconate Dehydrogenase, domain 3"/>
    <property type="match status" value="1"/>
</dbReference>
<sequence length="294" mass="30970">MKKLIQGVIFVAVLNACSDNSPGDTNAGGSASNTTDEVAREASSWESKFPSLWGVAYASDISPDDVTYEQFVNAVAEKLRADNAFKSEVKGDTGEQGLTGLAGTQGVTGAQGDQGVPGEDGSDAMLPEWEAMYSFGGGDTFFFTCNSNIPCTADDIIFHQKIVNSTTTHFYRASPGAGLFEGAGFLNTGANLGAGQDCEYKVESLGVNLNIDKVYVVSQVGDGSVTFYTNAAFAGQFEISIGDASNPLKPQLAISKDLPFSFTGTQSEKDDVASEFSSLGTGLGFQLVLKRRCR</sequence>
<proteinExistence type="predicted"/>
<feature type="region of interest" description="Disordered" evidence="1">
    <location>
        <begin position="90"/>
        <end position="120"/>
    </location>
</feature>
<accession>A0A3B0X5W8</accession>
<evidence type="ECO:0000313" key="2">
    <source>
        <dbReference type="EMBL" id="VAW58842.1"/>
    </source>
</evidence>
<dbReference type="EMBL" id="UOFH01000041">
    <property type="protein sequence ID" value="VAW58842.1"/>
    <property type="molecule type" value="Genomic_DNA"/>
</dbReference>
<organism evidence="2">
    <name type="scientific">hydrothermal vent metagenome</name>
    <dbReference type="NCBI Taxonomy" id="652676"/>
    <lineage>
        <taxon>unclassified sequences</taxon>
        <taxon>metagenomes</taxon>
        <taxon>ecological metagenomes</taxon>
    </lineage>
</organism>
<protein>
    <submittedName>
        <fullName evidence="2">Phage tail fiber protein</fullName>
    </submittedName>
</protein>
<gene>
    <name evidence="2" type="ORF">MNBD_GAMMA08-330</name>
</gene>